<dbReference type="AlphaFoldDB" id="A0A4P8IXC9"/>
<dbReference type="Pfam" id="PF14696">
    <property type="entry name" value="Glyoxalase_5"/>
    <property type="match status" value="1"/>
</dbReference>
<keyword evidence="6" id="KW-0560">Oxidoreductase</keyword>
<dbReference type="OrthoDB" id="9063227at2"/>
<protein>
    <submittedName>
        <fullName evidence="6">4-hydroxyphenylpyruvate dioxygenase</fullName>
        <ecNumber evidence="6">1.13.11.27</ecNumber>
    </submittedName>
</protein>
<dbReference type="EC" id="1.13.11.27" evidence="6"/>
<dbReference type="PANTHER" id="PTHR11959">
    <property type="entry name" value="4-HYDROXYPHENYLPYRUVATE DIOXYGENASE"/>
    <property type="match status" value="1"/>
</dbReference>
<dbReference type="KEGG" id="tvl:FAZ95_29235"/>
<dbReference type="Proteomes" id="UP000298656">
    <property type="component" value="Chromosome 2"/>
</dbReference>
<evidence type="ECO:0000256" key="2">
    <source>
        <dbReference type="ARBA" id="ARBA00022737"/>
    </source>
</evidence>
<dbReference type="PIRSF" id="PIRSF009283">
    <property type="entry name" value="HPP_dOase"/>
    <property type="match status" value="1"/>
</dbReference>
<keyword evidence="6" id="KW-0223">Dioxygenase</keyword>
<evidence type="ECO:0000256" key="3">
    <source>
        <dbReference type="ARBA" id="ARBA00023004"/>
    </source>
</evidence>
<name>A0A4P8IXC9_9BURK</name>
<evidence type="ECO:0000313" key="7">
    <source>
        <dbReference type="Proteomes" id="UP000298656"/>
    </source>
</evidence>
<feature type="domain" description="VOC" evidence="5">
    <location>
        <begin position="147"/>
        <end position="302"/>
    </location>
</feature>
<keyword evidence="4" id="KW-0479">Metal-binding</keyword>
<dbReference type="SUPFAM" id="SSF54593">
    <property type="entry name" value="Glyoxalase/Bleomycin resistance protein/Dihydroxybiphenyl dioxygenase"/>
    <property type="match status" value="1"/>
</dbReference>
<dbReference type="Pfam" id="PF00903">
    <property type="entry name" value="Glyoxalase"/>
    <property type="match status" value="1"/>
</dbReference>
<dbReference type="GO" id="GO:0006572">
    <property type="term" value="P:L-tyrosine catabolic process"/>
    <property type="evidence" value="ECO:0007669"/>
    <property type="project" value="TreeGrafter"/>
</dbReference>
<proteinExistence type="inferred from homology"/>
<feature type="binding site" evidence="4">
    <location>
        <position position="232"/>
    </location>
    <ligand>
        <name>Fe cation</name>
        <dbReference type="ChEBI" id="CHEBI:24875"/>
    </ligand>
</feature>
<evidence type="ECO:0000256" key="1">
    <source>
        <dbReference type="ARBA" id="ARBA00005877"/>
    </source>
</evidence>
<dbReference type="GO" id="GO:0046872">
    <property type="term" value="F:metal ion binding"/>
    <property type="evidence" value="ECO:0007669"/>
    <property type="project" value="UniProtKB-KW"/>
</dbReference>
<feature type="domain" description="VOC" evidence="5">
    <location>
        <begin position="8"/>
        <end position="122"/>
    </location>
</feature>
<evidence type="ECO:0000259" key="5">
    <source>
        <dbReference type="PROSITE" id="PS51819"/>
    </source>
</evidence>
<keyword evidence="2" id="KW-0677">Repeat</keyword>
<feature type="binding site" evidence="4">
    <location>
        <position position="311"/>
    </location>
    <ligand>
        <name>Fe cation</name>
        <dbReference type="ChEBI" id="CHEBI:24875"/>
    </ligand>
</feature>
<sequence>MRNVMTAGFAFVEFVGPDPEALVSLFEKFGFRVLGQHEKTGAVLLRQNEAIFIVNPKPNPFRDVHGASARAIAIKVNSAAKALAQALEGGARLATREDFGEHVVNSPAIVGIGDSLVYFVEHDFASEFSVPYRRDPSTAVVDAAIEAIDHTSNIVKPENLDRWADFYQDTFSFVQKQYLDVKGKQTGMRARSMVSPCGKVSIPIAAAAHDQPGVLNQNDEFIRDYHGEGIQHIALLSSNIELTIAALESAGIEFMDAPPKTYYQNLDARVPGHGQKLDTIERSGILLDGKGDERILLQRFTRRQIGPIFFEIIERRGEDGFGEGNFKALFESQEQDQVRRGSLNAS</sequence>
<evidence type="ECO:0000256" key="4">
    <source>
        <dbReference type="PIRSR" id="PIRSR009283-1"/>
    </source>
</evidence>
<reference evidence="6 7" key="1">
    <citation type="submission" date="2019-05" db="EMBL/GenBank/DDBJ databases">
        <title>Burkholderia sp. DHOD12, isolated from subtropical forest soil.</title>
        <authorList>
            <person name="Gao Z.-H."/>
            <person name="Qiu L.-H."/>
        </authorList>
    </citation>
    <scope>NUCLEOTIDE SEQUENCE [LARGE SCALE GENOMIC DNA]</scope>
    <source>
        <strain evidence="6 7">DHOD12</strain>
    </source>
</reference>
<dbReference type="EMBL" id="CP040078">
    <property type="protein sequence ID" value="QCP53161.1"/>
    <property type="molecule type" value="Genomic_DNA"/>
</dbReference>
<comment type="similarity">
    <text evidence="1">Belongs to the 4HPPD family.</text>
</comment>
<evidence type="ECO:0000313" key="6">
    <source>
        <dbReference type="EMBL" id="QCP53161.1"/>
    </source>
</evidence>
<dbReference type="NCBIfam" id="TIGR01263">
    <property type="entry name" value="4HPPD"/>
    <property type="match status" value="1"/>
</dbReference>
<keyword evidence="7" id="KW-1185">Reference proteome</keyword>
<organism evidence="6 7">
    <name type="scientific">Trinickia violacea</name>
    <dbReference type="NCBI Taxonomy" id="2571746"/>
    <lineage>
        <taxon>Bacteria</taxon>
        <taxon>Pseudomonadati</taxon>
        <taxon>Pseudomonadota</taxon>
        <taxon>Betaproteobacteria</taxon>
        <taxon>Burkholderiales</taxon>
        <taxon>Burkholderiaceae</taxon>
        <taxon>Trinickia</taxon>
    </lineage>
</organism>
<keyword evidence="6" id="KW-0670">Pyruvate</keyword>
<dbReference type="InterPro" id="IPR037523">
    <property type="entry name" value="VOC_core"/>
</dbReference>
<accession>A0A4P8IXC9</accession>
<gene>
    <name evidence="6" type="primary">hppD</name>
    <name evidence="6" type="ORF">FAZ95_29235</name>
</gene>
<dbReference type="InterPro" id="IPR004360">
    <property type="entry name" value="Glyas_Fos-R_dOase_dom"/>
</dbReference>
<keyword evidence="3 4" id="KW-0408">Iron</keyword>
<dbReference type="InterPro" id="IPR029068">
    <property type="entry name" value="Glyas_Bleomycin-R_OHBP_Dase"/>
</dbReference>
<feature type="binding site" evidence="4">
    <location>
        <position position="150"/>
    </location>
    <ligand>
        <name>Fe cation</name>
        <dbReference type="ChEBI" id="CHEBI:24875"/>
    </ligand>
</feature>
<dbReference type="GO" id="GO:0003868">
    <property type="term" value="F:4-hydroxyphenylpyruvate dioxygenase activity"/>
    <property type="evidence" value="ECO:0007669"/>
    <property type="project" value="UniProtKB-EC"/>
</dbReference>
<dbReference type="Gene3D" id="3.10.180.10">
    <property type="entry name" value="2,3-Dihydroxybiphenyl 1,2-Dioxygenase, domain 1"/>
    <property type="match status" value="2"/>
</dbReference>
<dbReference type="InterPro" id="IPR005956">
    <property type="entry name" value="4OHPhenylPyrv_dOase"/>
</dbReference>
<dbReference type="PANTHER" id="PTHR11959:SF1">
    <property type="entry name" value="4-HYDROXYPHENYLPYRUVATE DIOXYGENASE"/>
    <property type="match status" value="1"/>
</dbReference>
<comment type="cofactor">
    <cofactor evidence="4">
        <name>Fe cation</name>
        <dbReference type="ChEBI" id="CHEBI:24875"/>
    </cofactor>
    <text evidence="4">Binds 1 Fe cation per subunit.</text>
</comment>
<dbReference type="PROSITE" id="PS51819">
    <property type="entry name" value="VOC"/>
    <property type="match status" value="2"/>
</dbReference>